<comment type="similarity">
    <text evidence="2 6">Belongs to the peroxisomal membrane protein PXMP2/4 family.</text>
</comment>
<keyword evidence="8" id="KW-1185">Reference proteome</keyword>
<evidence type="ECO:0000256" key="2">
    <source>
        <dbReference type="ARBA" id="ARBA00006824"/>
    </source>
</evidence>
<accession>A0AAV1B752</accession>
<feature type="transmembrane region" description="Helical" evidence="6">
    <location>
        <begin position="135"/>
        <end position="155"/>
    </location>
</feature>
<dbReference type="AlphaFoldDB" id="A0AAV1B752"/>
<keyword evidence="5 6" id="KW-0472">Membrane</keyword>
<keyword evidence="4 6" id="KW-1133">Transmembrane helix</keyword>
<proteinExistence type="inferred from homology"/>
<evidence type="ECO:0000313" key="7">
    <source>
        <dbReference type="EMBL" id="CAI8617262.1"/>
    </source>
</evidence>
<dbReference type="Proteomes" id="UP001157006">
    <property type="component" value="Chromosome 6"/>
</dbReference>
<organism evidence="7 8">
    <name type="scientific">Vicia faba</name>
    <name type="common">Broad bean</name>
    <name type="synonym">Faba vulgaris</name>
    <dbReference type="NCBI Taxonomy" id="3906"/>
    <lineage>
        <taxon>Eukaryota</taxon>
        <taxon>Viridiplantae</taxon>
        <taxon>Streptophyta</taxon>
        <taxon>Embryophyta</taxon>
        <taxon>Tracheophyta</taxon>
        <taxon>Spermatophyta</taxon>
        <taxon>Magnoliopsida</taxon>
        <taxon>eudicotyledons</taxon>
        <taxon>Gunneridae</taxon>
        <taxon>Pentapetalae</taxon>
        <taxon>rosids</taxon>
        <taxon>fabids</taxon>
        <taxon>Fabales</taxon>
        <taxon>Fabaceae</taxon>
        <taxon>Papilionoideae</taxon>
        <taxon>50 kb inversion clade</taxon>
        <taxon>NPAAA clade</taxon>
        <taxon>Hologalegina</taxon>
        <taxon>IRL clade</taxon>
        <taxon>Fabeae</taxon>
        <taxon>Vicia</taxon>
    </lineage>
</organism>
<evidence type="ECO:0000256" key="4">
    <source>
        <dbReference type="ARBA" id="ARBA00022989"/>
    </source>
</evidence>
<comment type="subcellular location">
    <subcellularLocation>
        <location evidence="1">Membrane</location>
        <topology evidence="1">Multi-pass membrane protein</topology>
    </subcellularLocation>
</comment>
<evidence type="ECO:0000256" key="1">
    <source>
        <dbReference type="ARBA" id="ARBA00004141"/>
    </source>
</evidence>
<evidence type="ECO:0000256" key="5">
    <source>
        <dbReference type="ARBA" id="ARBA00023136"/>
    </source>
</evidence>
<protein>
    <recommendedName>
        <fullName evidence="9">Protein Mpv17</fullName>
    </recommendedName>
</protein>
<reference evidence="7 8" key="1">
    <citation type="submission" date="2023-01" db="EMBL/GenBank/DDBJ databases">
        <authorList>
            <person name="Kreplak J."/>
        </authorList>
    </citation>
    <scope>NUCLEOTIDE SEQUENCE [LARGE SCALE GENOMIC DNA]</scope>
</reference>
<evidence type="ECO:0000256" key="3">
    <source>
        <dbReference type="ARBA" id="ARBA00022692"/>
    </source>
</evidence>
<evidence type="ECO:0008006" key="9">
    <source>
        <dbReference type="Google" id="ProtNLM"/>
    </source>
</evidence>
<dbReference type="InterPro" id="IPR007248">
    <property type="entry name" value="Mpv17_PMP22"/>
</dbReference>
<dbReference type="GO" id="GO:0016020">
    <property type="term" value="C:membrane"/>
    <property type="evidence" value="ECO:0007669"/>
    <property type="project" value="UniProtKB-SubCell"/>
</dbReference>
<dbReference type="PANTHER" id="PTHR11266">
    <property type="entry name" value="PEROXISOMAL MEMBRANE PROTEIN 2, PXMP2 MPV17"/>
    <property type="match status" value="1"/>
</dbReference>
<dbReference type="GO" id="GO:0005737">
    <property type="term" value="C:cytoplasm"/>
    <property type="evidence" value="ECO:0007669"/>
    <property type="project" value="TreeGrafter"/>
</dbReference>
<dbReference type="PANTHER" id="PTHR11266:SF91">
    <property type="entry name" value="EXPRESSED PROTEIN"/>
    <property type="match status" value="1"/>
</dbReference>
<feature type="transmembrane region" description="Helical" evidence="6">
    <location>
        <begin position="175"/>
        <end position="193"/>
    </location>
</feature>
<sequence>MDAIGFGGGFSGFWKWNLSRDSRRRRIRSNSTSPGSVVGGGYQFPVKQAITAASLALTGDTIAQISNRWSKAKGTDENASQDALSRLLSEHDLLRALRMTSYGFLFDGPGSFAWYKLLDHCLPKLNVQNLMLKVLLNQIVLGPSVIAVFFAWNNLWQQKLSELPEKYRRDALPTLLYGFRFWVPVSLLNFWVVPLPAQVAFMSTGSIFWNFYLSSIMNK</sequence>
<gene>
    <name evidence="7" type="ORF">VFH_VI067240</name>
</gene>
<name>A0AAV1B752_VICFA</name>
<feature type="transmembrane region" description="Helical" evidence="6">
    <location>
        <begin position="199"/>
        <end position="217"/>
    </location>
</feature>
<keyword evidence="3 6" id="KW-0812">Transmembrane</keyword>
<dbReference type="Pfam" id="PF04117">
    <property type="entry name" value="Mpv17_PMP22"/>
    <property type="match status" value="1"/>
</dbReference>
<dbReference type="EMBL" id="OX451741">
    <property type="protein sequence ID" value="CAI8617262.1"/>
    <property type="molecule type" value="Genomic_DNA"/>
</dbReference>
<evidence type="ECO:0000256" key="6">
    <source>
        <dbReference type="RuleBase" id="RU363053"/>
    </source>
</evidence>
<evidence type="ECO:0000313" key="8">
    <source>
        <dbReference type="Proteomes" id="UP001157006"/>
    </source>
</evidence>